<dbReference type="InterPro" id="IPR012338">
    <property type="entry name" value="Beta-lactam/transpept-like"/>
</dbReference>
<accession>A0A854WA96</accession>
<protein>
    <submittedName>
        <fullName evidence="5">GBS Bsp-like repeat protein</fullName>
    </submittedName>
</protein>
<evidence type="ECO:0000313" key="6">
    <source>
        <dbReference type="Proteomes" id="UP000217465"/>
    </source>
</evidence>
<dbReference type="NCBIfam" id="TIGR01168">
    <property type="entry name" value="YSIRK_signal"/>
    <property type="match status" value="1"/>
</dbReference>
<dbReference type="Pfam" id="PF13354">
    <property type="entry name" value="Beta-lactamase2"/>
    <property type="match status" value="1"/>
</dbReference>
<dbReference type="Pfam" id="PF04650">
    <property type="entry name" value="YSIRK_signal"/>
    <property type="match status" value="1"/>
</dbReference>
<proteinExistence type="predicted"/>
<dbReference type="Pfam" id="PF08481">
    <property type="entry name" value="GBS_Bsp-like"/>
    <property type="match status" value="5"/>
</dbReference>
<dbReference type="Gene3D" id="3.40.710.10">
    <property type="entry name" value="DD-peptidase/beta-lactamase superfamily"/>
    <property type="match status" value="1"/>
</dbReference>
<dbReference type="InterPro" id="IPR005877">
    <property type="entry name" value="YSIRK_signal_dom"/>
</dbReference>
<dbReference type="InterPro" id="IPR013688">
    <property type="entry name" value="GBS_Bsp-like"/>
</dbReference>
<dbReference type="GO" id="GO:0008800">
    <property type="term" value="F:beta-lactamase activity"/>
    <property type="evidence" value="ECO:0007669"/>
    <property type="project" value="InterPro"/>
</dbReference>
<dbReference type="InterPro" id="IPR045155">
    <property type="entry name" value="Beta-lactam_cat"/>
</dbReference>
<comment type="caution">
    <text evidence="5">The sequence shown here is derived from an EMBL/GenBank/DDBJ whole genome shotgun (WGS) entry which is preliminary data.</text>
</comment>
<evidence type="ECO:0000313" key="5">
    <source>
        <dbReference type="EMBL" id="PCH10573.1"/>
    </source>
</evidence>
<feature type="compositionally biased region" description="Polar residues" evidence="2">
    <location>
        <begin position="102"/>
        <end position="151"/>
    </location>
</feature>
<feature type="domain" description="YSIRK Gram-positive signal peptide" evidence="3">
    <location>
        <begin position="17"/>
        <end position="39"/>
    </location>
</feature>
<evidence type="ECO:0000256" key="2">
    <source>
        <dbReference type="SAM" id="MobiDB-lite"/>
    </source>
</evidence>
<dbReference type="EMBL" id="NSGR01000010">
    <property type="protein sequence ID" value="PCH10573.1"/>
    <property type="molecule type" value="Genomic_DNA"/>
</dbReference>
<dbReference type="Gene3D" id="2.60.40.3760">
    <property type="match status" value="5"/>
</dbReference>
<dbReference type="AlphaFoldDB" id="A0A854WA96"/>
<organism evidence="5 6">
    <name type="scientific">Streptococcus parauberis</name>
    <dbReference type="NCBI Taxonomy" id="1348"/>
    <lineage>
        <taxon>Bacteria</taxon>
        <taxon>Bacillati</taxon>
        <taxon>Bacillota</taxon>
        <taxon>Bacilli</taxon>
        <taxon>Lactobacillales</taxon>
        <taxon>Streptococcaceae</taxon>
        <taxon>Streptococcus</taxon>
    </lineage>
</organism>
<dbReference type="GO" id="GO:0030655">
    <property type="term" value="P:beta-lactam antibiotic catabolic process"/>
    <property type="evidence" value="ECO:0007669"/>
    <property type="project" value="InterPro"/>
</dbReference>
<feature type="region of interest" description="Disordered" evidence="2">
    <location>
        <begin position="98"/>
        <end position="163"/>
    </location>
</feature>
<reference evidence="5 6" key="1">
    <citation type="submission" date="2016-06" db="EMBL/GenBank/DDBJ databases">
        <authorList>
            <person name="Haines A.N."/>
            <person name="Council K.R."/>
        </authorList>
    </citation>
    <scope>NUCLEOTIDE SEQUENCE [LARGE SCALE GENOMIC DNA]</scope>
    <source>
        <strain evidence="5 6">SP158-29</strain>
    </source>
</reference>
<evidence type="ECO:0000256" key="1">
    <source>
        <dbReference type="ARBA" id="ARBA00022729"/>
    </source>
</evidence>
<dbReference type="Proteomes" id="UP000217465">
    <property type="component" value="Unassembled WGS sequence"/>
</dbReference>
<gene>
    <name evidence="5" type="ORF">A9Y57_01862</name>
</gene>
<feature type="region of interest" description="Disordered" evidence="2">
    <location>
        <begin position="1"/>
        <end position="22"/>
    </location>
</feature>
<evidence type="ECO:0000259" key="4">
    <source>
        <dbReference type="Pfam" id="PF13354"/>
    </source>
</evidence>
<name>A0A854WA96_9STRE</name>
<sequence length="907" mass="97657">MGYSRVAKKLNEAKKPKKQQFSLRKSSVVGVASVIVGTVGFLSGTVQADDLTDSTTTRSMEVVTNDSSNSETTNIAEQVTSSSQPVLSTEVIDQPVVAEVGTNPQTEASNESTSPSKESDATLVTSSEAIAIDASTQKSELNSNTESSTPEIESVPSAPTEVTNQVQTQTAIQSKSVAPVETVETVSADVSGHVLKIVYNGQLEPTKKIKYAVWTDNAGQDDLVWYTADQVGAAYIDLSKKHRAYGLYNIHTYSQDVTGKMSGLNARQFTILKPTVSTSFNVQTNGIVEIVVSNVRGDISSIKVPVWSDLGGQNDIKWYQATQSTDGTYKVSVKISDHSNDTGHFAVHVYGNSTITNSQIGLGTTEGFTIATPDPKNVVSAVIANDGFRLALNSNVVKEFTKVKFAVWSDQAGQDDLHWYTANAQGQVIVPYVNHSNYGLYNIHTYSFESGSAKGLNTRTITVPNPTASAAITQKSDLEFLVSVTNVPAYITKVMLPSWSEINGQDDIKWVTASKLADNSYQAIINIGDHKYNLGHYLVHIYGYSQIGSKTVGLAGTSGFDVKSLPAQTGQLTISPLNNSNFTFTATVSNVYSAKGVKNVKFAVWSDKNGQDELQWLSAQKNSASTYSAVIDLEKHKFDSGLYHVHVYYDLMSGEFVGQTSGTTTFSLPAVSGVAAKIDGTNGFVPSVSIRNLLASAIKVITDQGYQVGFTMFDAISKQGLSYNSNQKFYVASSIKGIYVASLVAQNPLAFNTNYTAIKNILYYSDNDAYANLRATYGAGYIANWMAKAGVDTSLSVPGYPYVTSNELAKLWGQNYSFFNTTTKGKELSKLYENPNLSPIHAVLGSSYRTMSKAGWIGMTGYHAANDAGIVSTGNGDYIISITTNADGKLGLLNNLVSALNTAYKEI</sequence>
<keyword evidence="1" id="KW-0732">Signal</keyword>
<dbReference type="RefSeq" id="WP_096633877.1">
    <property type="nucleotide sequence ID" value="NZ_NSGR01000010.1"/>
</dbReference>
<evidence type="ECO:0000259" key="3">
    <source>
        <dbReference type="Pfam" id="PF04650"/>
    </source>
</evidence>
<feature type="domain" description="Beta-lactamase class A catalytic" evidence="4">
    <location>
        <begin position="758"/>
        <end position="884"/>
    </location>
</feature>
<dbReference type="SUPFAM" id="SSF56601">
    <property type="entry name" value="beta-lactamase/transpeptidase-like"/>
    <property type="match status" value="1"/>
</dbReference>